<dbReference type="PANTHER" id="PTHR43439:SF2">
    <property type="entry name" value="ENZYME, PUTATIVE (JCVI)-RELATED"/>
    <property type="match status" value="1"/>
</dbReference>
<dbReference type="InterPro" id="IPR051414">
    <property type="entry name" value="Adenylate-forming_Reductase"/>
</dbReference>
<dbReference type="RefSeq" id="XP_031933440.1">
    <property type="nucleotide sequence ID" value="XM_032071525.1"/>
</dbReference>
<evidence type="ECO:0000256" key="1">
    <source>
        <dbReference type="ARBA" id="ARBA00022450"/>
    </source>
</evidence>
<dbReference type="Proteomes" id="UP000326268">
    <property type="component" value="Unassembled WGS sequence"/>
</dbReference>
<sequence length="178" mass="20290">MSTSAHALKTLEKTEYILFAGGPLSTEAGDIISKYCQLIPNIGSTELEHVPPTISKTSPQNWKYYQWPYYPDIHLEAHDEGLFEMAVYRSANSRLLHGVFHVLPELQKWRTRDLFSKHATKDGLWGFESRTDDIIVLSNGEKVNPLEMEGVIECHDLVHKAMIADQEMTECVLFVEPD</sequence>
<gene>
    <name evidence="3" type="ORF">BDV27DRAFT_152241</name>
</gene>
<reference evidence="3 4" key="1">
    <citation type="submission" date="2019-04" db="EMBL/GenBank/DDBJ databases">
        <title>Friends and foes A comparative genomics studyof 23 Aspergillus species from section Flavi.</title>
        <authorList>
            <consortium name="DOE Joint Genome Institute"/>
            <person name="Kjaerbolling I."/>
            <person name="Vesth T."/>
            <person name="Frisvad J.C."/>
            <person name="Nybo J.L."/>
            <person name="Theobald S."/>
            <person name="Kildgaard S."/>
            <person name="Isbrandt T."/>
            <person name="Kuo A."/>
            <person name="Sato A."/>
            <person name="Lyhne E.K."/>
            <person name="Kogle M.E."/>
            <person name="Wiebenga A."/>
            <person name="Kun R.S."/>
            <person name="Lubbers R.J."/>
            <person name="Makela M.R."/>
            <person name="Barry K."/>
            <person name="Chovatia M."/>
            <person name="Clum A."/>
            <person name="Daum C."/>
            <person name="Haridas S."/>
            <person name="He G."/>
            <person name="LaButti K."/>
            <person name="Lipzen A."/>
            <person name="Mondo S."/>
            <person name="Riley R."/>
            <person name="Salamov A."/>
            <person name="Simmons B.A."/>
            <person name="Magnuson J.K."/>
            <person name="Henrissat B."/>
            <person name="Mortensen U.H."/>
            <person name="Larsen T.O."/>
            <person name="Devries R.P."/>
            <person name="Grigoriev I.V."/>
            <person name="Machida M."/>
            <person name="Baker S.E."/>
            <person name="Andersen M.R."/>
        </authorList>
    </citation>
    <scope>NUCLEOTIDE SEQUENCE [LARGE SCALE GENOMIC DNA]</scope>
    <source>
        <strain evidence="3 4">CBS 763.97</strain>
    </source>
</reference>
<dbReference type="PANTHER" id="PTHR43439">
    <property type="entry name" value="PHENYLACETATE-COENZYME A LIGASE"/>
    <property type="match status" value="1"/>
</dbReference>
<dbReference type="AlphaFoldDB" id="A0A5N7AMZ5"/>
<keyword evidence="4" id="KW-1185">Reference proteome</keyword>
<dbReference type="GeneID" id="43655971"/>
<evidence type="ECO:0000313" key="3">
    <source>
        <dbReference type="EMBL" id="KAE8370359.1"/>
    </source>
</evidence>
<keyword evidence="1" id="KW-0596">Phosphopantetheine</keyword>
<dbReference type="Pfam" id="PF23562">
    <property type="entry name" value="AMP-binding_C_3"/>
    <property type="match status" value="1"/>
</dbReference>
<evidence type="ECO:0000256" key="2">
    <source>
        <dbReference type="ARBA" id="ARBA00022553"/>
    </source>
</evidence>
<dbReference type="OrthoDB" id="429813at2759"/>
<keyword evidence="2" id="KW-0597">Phosphoprotein</keyword>
<name>A0A5N7AMZ5_9EURO</name>
<proteinExistence type="predicted"/>
<evidence type="ECO:0000313" key="4">
    <source>
        <dbReference type="Proteomes" id="UP000326268"/>
    </source>
</evidence>
<accession>A0A5N7AMZ5</accession>
<organism evidence="3 4">
    <name type="scientific">Aspergillus caelatus</name>
    <dbReference type="NCBI Taxonomy" id="61420"/>
    <lineage>
        <taxon>Eukaryota</taxon>
        <taxon>Fungi</taxon>
        <taxon>Dikarya</taxon>
        <taxon>Ascomycota</taxon>
        <taxon>Pezizomycotina</taxon>
        <taxon>Eurotiomycetes</taxon>
        <taxon>Eurotiomycetidae</taxon>
        <taxon>Eurotiales</taxon>
        <taxon>Aspergillaceae</taxon>
        <taxon>Aspergillus</taxon>
        <taxon>Aspergillus subgen. Circumdati</taxon>
    </lineage>
</organism>
<dbReference type="EMBL" id="ML737566">
    <property type="protein sequence ID" value="KAE8370359.1"/>
    <property type="molecule type" value="Genomic_DNA"/>
</dbReference>
<dbReference type="SUPFAM" id="SSF56801">
    <property type="entry name" value="Acetyl-CoA synthetase-like"/>
    <property type="match status" value="1"/>
</dbReference>
<protein>
    <submittedName>
        <fullName evidence="3">Uncharacterized protein</fullName>
    </submittedName>
</protein>